<name>A0A0A0BSJ9_9CELL</name>
<evidence type="ECO:0000256" key="5">
    <source>
        <dbReference type="ARBA" id="ARBA00023136"/>
    </source>
</evidence>
<dbReference type="Proteomes" id="UP000029839">
    <property type="component" value="Unassembled WGS sequence"/>
</dbReference>
<feature type="transmembrane region" description="Helical" evidence="6">
    <location>
        <begin position="224"/>
        <end position="244"/>
    </location>
</feature>
<reference evidence="8 9" key="1">
    <citation type="submission" date="2013-08" db="EMBL/GenBank/DDBJ databases">
        <title>Genome sequencing of Cellulomonas carbonis T26.</title>
        <authorList>
            <person name="Chen F."/>
            <person name="Li Y."/>
            <person name="Wang G."/>
        </authorList>
    </citation>
    <scope>NUCLEOTIDE SEQUENCE [LARGE SCALE GENOMIC DNA]</scope>
    <source>
        <strain evidence="8 9">T26</strain>
    </source>
</reference>
<dbReference type="GO" id="GO:0016020">
    <property type="term" value="C:membrane"/>
    <property type="evidence" value="ECO:0007669"/>
    <property type="project" value="UniProtKB-SubCell"/>
</dbReference>
<feature type="transmembrane region" description="Helical" evidence="6">
    <location>
        <begin position="93"/>
        <end position="118"/>
    </location>
</feature>
<organism evidence="8 9">
    <name type="scientific">Cellulomonas carbonis T26</name>
    <dbReference type="NCBI Taxonomy" id="947969"/>
    <lineage>
        <taxon>Bacteria</taxon>
        <taxon>Bacillati</taxon>
        <taxon>Actinomycetota</taxon>
        <taxon>Actinomycetes</taxon>
        <taxon>Micrococcales</taxon>
        <taxon>Cellulomonadaceae</taxon>
        <taxon>Cellulomonas</taxon>
    </lineage>
</organism>
<evidence type="ECO:0000313" key="8">
    <source>
        <dbReference type="EMBL" id="KGM10119.1"/>
    </source>
</evidence>
<evidence type="ECO:0000256" key="3">
    <source>
        <dbReference type="ARBA" id="ARBA00022692"/>
    </source>
</evidence>
<keyword evidence="4 6" id="KW-1133">Transmembrane helix</keyword>
<keyword evidence="5 6" id="KW-0472">Membrane</keyword>
<keyword evidence="9" id="KW-1185">Reference proteome</keyword>
<dbReference type="EMBL" id="AXCY01000062">
    <property type="protein sequence ID" value="KGM10119.1"/>
    <property type="molecule type" value="Genomic_DNA"/>
</dbReference>
<feature type="transmembrane region" description="Helical" evidence="6">
    <location>
        <begin position="150"/>
        <end position="169"/>
    </location>
</feature>
<dbReference type="AlphaFoldDB" id="A0A0A0BSJ9"/>
<evidence type="ECO:0000256" key="4">
    <source>
        <dbReference type="ARBA" id="ARBA00022989"/>
    </source>
</evidence>
<comment type="subcellular location">
    <subcellularLocation>
        <location evidence="1">Membrane</location>
        <topology evidence="1">Multi-pass membrane protein</topology>
    </subcellularLocation>
</comment>
<feature type="non-terminal residue" evidence="8">
    <location>
        <position position="263"/>
    </location>
</feature>
<evidence type="ECO:0000256" key="1">
    <source>
        <dbReference type="ARBA" id="ARBA00004141"/>
    </source>
</evidence>
<sequence>MTDPGAHAPLSRRLGLTDAVVVGLGAMLGAGVFVAFGPAAAAAGRLLPVALVLASLVAWANADSTARLAARQPTSGGAYAYGRARLGPAWGALAGWAFLVGKTLSAGAATWAVGTYAWPDQARTVAVATVVVLTGLAAAGVRRGVAVTRAVVALTLLALAVVVVAAVVSGPTDAPGGGDGAAGPGTVLGVLEGAGVLFFAFAGYARVATLGEEVRDPARTLPRAVALALGVVLATYAATAWALVDVLGVTGVAASARPVADAA</sequence>
<dbReference type="PANTHER" id="PTHR43243">
    <property type="entry name" value="INNER MEMBRANE TRANSPORTER YGJI-RELATED"/>
    <property type="match status" value="1"/>
</dbReference>
<evidence type="ECO:0000256" key="6">
    <source>
        <dbReference type="SAM" id="Phobius"/>
    </source>
</evidence>
<feature type="domain" description="Amino acid permease/ SLC12A" evidence="7">
    <location>
        <begin position="19"/>
        <end position="243"/>
    </location>
</feature>
<comment type="caution">
    <text evidence="8">The sequence shown here is derived from an EMBL/GenBank/DDBJ whole genome shotgun (WGS) entry which is preliminary data.</text>
</comment>
<accession>A0A0A0BSJ9</accession>
<evidence type="ECO:0000259" key="7">
    <source>
        <dbReference type="Pfam" id="PF00324"/>
    </source>
</evidence>
<proteinExistence type="predicted"/>
<dbReference type="InterPro" id="IPR004841">
    <property type="entry name" value="AA-permease/SLC12A_dom"/>
</dbReference>
<keyword evidence="2" id="KW-0813">Transport</keyword>
<feature type="transmembrane region" description="Helical" evidence="6">
    <location>
        <begin position="42"/>
        <end position="62"/>
    </location>
</feature>
<evidence type="ECO:0000313" key="9">
    <source>
        <dbReference type="Proteomes" id="UP000029839"/>
    </source>
</evidence>
<gene>
    <name evidence="8" type="ORF">N868_16515</name>
</gene>
<dbReference type="PROSITE" id="PS51318">
    <property type="entry name" value="TAT"/>
    <property type="match status" value="1"/>
</dbReference>
<dbReference type="PANTHER" id="PTHR43243:SF4">
    <property type="entry name" value="CATIONIC AMINO ACID TRANSPORTER 4"/>
    <property type="match status" value="1"/>
</dbReference>
<dbReference type="Pfam" id="PF00324">
    <property type="entry name" value="AA_permease"/>
    <property type="match status" value="1"/>
</dbReference>
<keyword evidence="3 6" id="KW-0812">Transmembrane</keyword>
<dbReference type="InterPro" id="IPR006311">
    <property type="entry name" value="TAT_signal"/>
</dbReference>
<reference evidence="8 9" key="2">
    <citation type="journal article" date="2015" name="Stand. Genomic Sci.">
        <title>Draft genome sequence of Cellulomonas carbonis T26(T) and comparative analysis of six Cellulomonas genomes.</title>
        <authorList>
            <person name="Zhuang W."/>
            <person name="Zhang S."/>
            <person name="Xia X."/>
            <person name="Wang G."/>
        </authorList>
    </citation>
    <scope>NUCLEOTIDE SEQUENCE [LARGE SCALE GENOMIC DNA]</scope>
    <source>
        <strain evidence="8 9">T26</strain>
    </source>
</reference>
<dbReference type="Gene3D" id="1.20.1740.10">
    <property type="entry name" value="Amino acid/polyamine transporter I"/>
    <property type="match status" value="1"/>
</dbReference>
<feature type="transmembrane region" description="Helical" evidence="6">
    <location>
        <begin position="181"/>
        <end position="204"/>
    </location>
</feature>
<feature type="transmembrane region" description="Helical" evidence="6">
    <location>
        <begin position="124"/>
        <end position="141"/>
    </location>
</feature>
<protein>
    <submittedName>
        <fullName evidence="8">Transporter</fullName>
    </submittedName>
</protein>
<feature type="transmembrane region" description="Helical" evidence="6">
    <location>
        <begin position="16"/>
        <end position="36"/>
    </location>
</feature>
<evidence type="ECO:0000256" key="2">
    <source>
        <dbReference type="ARBA" id="ARBA00022448"/>
    </source>
</evidence>
<dbReference type="GO" id="GO:0015171">
    <property type="term" value="F:amino acid transmembrane transporter activity"/>
    <property type="evidence" value="ECO:0007669"/>
    <property type="project" value="TreeGrafter"/>
</dbReference>